<keyword evidence="4" id="KW-1185">Reference proteome</keyword>
<feature type="signal peptide" evidence="1">
    <location>
        <begin position="1"/>
        <end position="19"/>
    </location>
</feature>
<dbReference type="InterPro" id="IPR013783">
    <property type="entry name" value="Ig-like_fold"/>
</dbReference>
<accession>A0ABU9BK87</accession>
<feature type="domain" description="DUF11" evidence="2">
    <location>
        <begin position="32"/>
        <end position="148"/>
    </location>
</feature>
<evidence type="ECO:0000313" key="3">
    <source>
        <dbReference type="EMBL" id="MEK8030166.1"/>
    </source>
</evidence>
<comment type="caution">
    <text evidence="3">The sequence shown here is derived from an EMBL/GenBank/DDBJ whole genome shotgun (WGS) entry which is preliminary data.</text>
</comment>
<dbReference type="Pfam" id="PF01345">
    <property type="entry name" value="DUF11"/>
    <property type="match status" value="1"/>
</dbReference>
<reference evidence="3 4" key="1">
    <citation type="submission" date="2024-04" db="EMBL/GenBank/DDBJ databases">
        <title>Novel species of the genus Ideonella isolated from streams.</title>
        <authorList>
            <person name="Lu H."/>
        </authorList>
    </citation>
    <scope>NUCLEOTIDE SEQUENCE [LARGE SCALE GENOMIC DNA]</scope>
    <source>
        <strain evidence="3 4">DXS29W</strain>
    </source>
</reference>
<keyword evidence="1" id="KW-0732">Signal</keyword>
<dbReference type="RefSeq" id="WP_341424517.1">
    <property type="nucleotide sequence ID" value="NZ_JBBUTG010000002.1"/>
</dbReference>
<evidence type="ECO:0000259" key="2">
    <source>
        <dbReference type="Pfam" id="PF01345"/>
    </source>
</evidence>
<dbReference type="PROSITE" id="PS51257">
    <property type="entry name" value="PROKAR_LIPOPROTEIN"/>
    <property type="match status" value="1"/>
</dbReference>
<dbReference type="InterPro" id="IPR001434">
    <property type="entry name" value="OmcB-like_DUF11"/>
</dbReference>
<dbReference type="Gene3D" id="2.60.40.10">
    <property type="entry name" value="Immunoglobulins"/>
    <property type="match status" value="1"/>
</dbReference>
<evidence type="ECO:0000256" key="1">
    <source>
        <dbReference type="SAM" id="SignalP"/>
    </source>
</evidence>
<protein>
    <recommendedName>
        <fullName evidence="2">DUF11 domain-containing protein</fullName>
    </recommendedName>
</protein>
<evidence type="ECO:0000313" key="4">
    <source>
        <dbReference type="Proteomes" id="UP001371218"/>
    </source>
</evidence>
<sequence length="456" mass="47003">MIIRHTPSLLLALTLAACGGSDGTTDVGDNGDIAVHNSGADEVTAGGTLTFTATVTNEGPAAVGDVQLTHHLDGPGTVASITCSATGGAVCPATPGADMSVPSMPVGGGLVFTISVTTTADQIGAVTSALIATSEADDDTANNTGEATTIALDGRNGDYTVYGSNGRKYTLTLNFNQMTYEMSGQQMTRSGTFTRDADGVGYVFGGTARFRMAQDMVVGGFDFDLEGSEHPYDKGVRPIVGARVFSTDLAALAGKSFNLLGLNLRRNDMLESVVYPSTIANGELRSCRAPVPVRFDQCPENFRYVYALSVVGSEFKGTDATHKDVIHFRVARSGDTVVLLRAEDAADATGRHFRVGLAETAGLAGGTFGTSSTSSAWGATVLTDTRYSFSGTLTDGTASNFAAYLVPLTDVGPDGLRKGNRVAGDAPIYLGQNGGLVVMLGAADGGAEGQIDLGLR</sequence>
<proteinExistence type="predicted"/>
<organism evidence="3 4">
    <name type="scientific">Ideonella lacteola</name>
    <dbReference type="NCBI Taxonomy" id="2984193"/>
    <lineage>
        <taxon>Bacteria</taxon>
        <taxon>Pseudomonadati</taxon>
        <taxon>Pseudomonadota</taxon>
        <taxon>Betaproteobacteria</taxon>
        <taxon>Burkholderiales</taxon>
        <taxon>Sphaerotilaceae</taxon>
        <taxon>Ideonella</taxon>
    </lineage>
</organism>
<dbReference type="Proteomes" id="UP001371218">
    <property type="component" value="Unassembled WGS sequence"/>
</dbReference>
<dbReference type="EMBL" id="JBBUTG010000002">
    <property type="protein sequence ID" value="MEK8030166.1"/>
    <property type="molecule type" value="Genomic_DNA"/>
</dbReference>
<name>A0ABU9BK87_9BURK</name>
<gene>
    <name evidence="3" type="ORF">AACH06_04965</name>
</gene>
<feature type="chain" id="PRO_5047299880" description="DUF11 domain-containing protein" evidence="1">
    <location>
        <begin position="20"/>
        <end position="456"/>
    </location>
</feature>